<reference evidence="1 2" key="1">
    <citation type="submission" date="2024-04" db="EMBL/GenBank/DDBJ databases">
        <title>Luteolibacter sp. isolated from soil.</title>
        <authorList>
            <person name="An J."/>
        </authorList>
    </citation>
    <scope>NUCLEOTIDE SEQUENCE [LARGE SCALE GENOMIC DNA]</scope>
    <source>
        <strain evidence="1 2">Y139</strain>
    </source>
</reference>
<dbReference type="EMBL" id="JBBUKT010000002">
    <property type="protein sequence ID" value="MEK7949861.1"/>
    <property type="molecule type" value="Genomic_DNA"/>
</dbReference>
<protein>
    <submittedName>
        <fullName evidence="1">Uncharacterized protein</fullName>
    </submittedName>
</protein>
<dbReference type="Proteomes" id="UP001371305">
    <property type="component" value="Unassembled WGS sequence"/>
</dbReference>
<accession>A0ABU9ARS2</accession>
<sequence>MKRRLAVLFAVVLAVAIGLLGWSGPWKSSLPPFHKASVSIYGREAETVVQLSLAQQEEFHDLFSGIPRDRNPMKWKVLGTVRLFDEAGREVSTVDVFSRHSARC</sequence>
<evidence type="ECO:0000313" key="1">
    <source>
        <dbReference type="EMBL" id="MEK7949861.1"/>
    </source>
</evidence>
<dbReference type="RefSeq" id="WP_341403279.1">
    <property type="nucleotide sequence ID" value="NZ_JBBUKT010000002.1"/>
</dbReference>
<evidence type="ECO:0000313" key="2">
    <source>
        <dbReference type="Proteomes" id="UP001371305"/>
    </source>
</evidence>
<proteinExistence type="predicted"/>
<name>A0ABU9ARS2_9BACT</name>
<comment type="caution">
    <text evidence="1">The sequence shown here is derived from an EMBL/GenBank/DDBJ whole genome shotgun (WGS) entry which is preliminary data.</text>
</comment>
<gene>
    <name evidence="1" type="ORF">WKV53_05125</name>
</gene>
<keyword evidence="2" id="KW-1185">Reference proteome</keyword>
<organism evidence="1 2">
    <name type="scientific">Luteolibacter soli</name>
    <dbReference type="NCBI Taxonomy" id="3135280"/>
    <lineage>
        <taxon>Bacteria</taxon>
        <taxon>Pseudomonadati</taxon>
        <taxon>Verrucomicrobiota</taxon>
        <taxon>Verrucomicrobiia</taxon>
        <taxon>Verrucomicrobiales</taxon>
        <taxon>Verrucomicrobiaceae</taxon>
        <taxon>Luteolibacter</taxon>
    </lineage>
</organism>